<proteinExistence type="predicted"/>
<feature type="transmembrane region" description="Helical" evidence="1">
    <location>
        <begin position="96"/>
        <end position="118"/>
    </location>
</feature>
<sequence>MTTNLTAKTPLLPVTWWGLLIRALLGFALLMGANLARVPFHTWAAQRWPDGDAQLAATSLIFLLTPLLIIAAVALWMRLVERASLSVTTLTNFRALLPGFAGGLLLAGLAVLLGWIVLAAVDAGTAEVPTLDGNDMEGTYTAVLLVFLFIRAVLLQGLPEELIYRGWFFHVTRHRPWLTLAWTTVAFTVIHLLSSGGQENAADRLFYLITPLGMGFLAGAVVLWRRSVWWAVGTHGGLHIWMAVGSVIHPVDLGRAAWIVLGVTQLLVGAVILWMWQRGRTGASVGLQ</sequence>
<feature type="transmembrane region" description="Helical" evidence="1">
    <location>
        <begin position="12"/>
        <end position="33"/>
    </location>
</feature>
<evidence type="ECO:0000313" key="4">
    <source>
        <dbReference type="Proteomes" id="UP001596244"/>
    </source>
</evidence>
<keyword evidence="3" id="KW-0378">Hydrolase</keyword>
<dbReference type="GO" id="GO:0016787">
    <property type="term" value="F:hydrolase activity"/>
    <property type="evidence" value="ECO:0007669"/>
    <property type="project" value="UniProtKB-KW"/>
</dbReference>
<feature type="transmembrane region" description="Helical" evidence="1">
    <location>
        <begin position="176"/>
        <end position="193"/>
    </location>
</feature>
<dbReference type="InterPro" id="IPR003675">
    <property type="entry name" value="Rce1/LyrA-like_dom"/>
</dbReference>
<keyword evidence="4" id="KW-1185">Reference proteome</keyword>
<evidence type="ECO:0000259" key="2">
    <source>
        <dbReference type="Pfam" id="PF02517"/>
    </source>
</evidence>
<organism evidence="3 4">
    <name type="scientific">Corynebacterium nasicanis</name>
    <dbReference type="NCBI Taxonomy" id="1448267"/>
    <lineage>
        <taxon>Bacteria</taxon>
        <taxon>Bacillati</taxon>
        <taxon>Actinomycetota</taxon>
        <taxon>Actinomycetes</taxon>
        <taxon>Mycobacteriales</taxon>
        <taxon>Corynebacteriaceae</taxon>
        <taxon>Corynebacterium</taxon>
    </lineage>
</organism>
<accession>A0ABW1Q9U4</accession>
<feature type="transmembrane region" description="Helical" evidence="1">
    <location>
        <begin position="138"/>
        <end position="155"/>
    </location>
</feature>
<evidence type="ECO:0000313" key="3">
    <source>
        <dbReference type="EMBL" id="MFC6146137.1"/>
    </source>
</evidence>
<keyword evidence="1" id="KW-1133">Transmembrane helix</keyword>
<comment type="caution">
    <text evidence="3">The sequence shown here is derived from an EMBL/GenBank/DDBJ whole genome shotgun (WGS) entry which is preliminary data.</text>
</comment>
<protein>
    <submittedName>
        <fullName evidence="3">CPBP family intramembrane glutamic endopeptidase</fullName>
        <ecNumber evidence="3">3.4.-.-</ecNumber>
    </submittedName>
</protein>
<feature type="domain" description="CAAX prenyl protease 2/Lysostaphin resistance protein A-like" evidence="2">
    <location>
        <begin position="144"/>
        <end position="238"/>
    </location>
</feature>
<reference evidence="4" key="1">
    <citation type="journal article" date="2019" name="Int. J. Syst. Evol. Microbiol.">
        <title>The Global Catalogue of Microorganisms (GCM) 10K type strain sequencing project: providing services to taxonomists for standard genome sequencing and annotation.</title>
        <authorList>
            <consortium name="The Broad Institute Genomics Platform"/>
            <consortium name="The Broad Institute Genome Sequencing Center for Infectious Disease"/>
            <person name="Wu L."/>
            <person name="Ma J."/>
        </authorList>
    </citation>
    <scope>NUCLEOTIDE SEQUENCE [LARGE SCALE GENOMIC DNA]</scope>
    <source>
        <strain evidence="4">CCUG 51943</strain>
    </source>
</reference>
<evidence type="ECO:0000256" key="1">
    <source>
        <dbReference type="SAM" id="Phobius"/>
    </source>
</evidence>
<feature type="transmembrane region" description="Helical" evidence="1">
    <location>
        <begin position="53"/>
        <end position="76"/>
    </location>
</feature>
<name>A0ABW1Q9U4_9CORY</name>
<keyword evidence="1" id="KW-0472">Membrane</keyword>
<feature type="transmembrane region" description="Helical" evidence="1">
    <location>
        <begin position="229"/>
        <end position="250"/>
    </location>
</feature>
<dbReference type="EMBL" id="JBHSQE010000003">
    <property type="protein sequence ID" value="MFC6146137.1"/>
    <property type="molecule type" value="Genomic_DNA"/>
</dbReference>
<feature type="transmembrane region" description="Helical" evidence="1">
    <location>
        <begin position="205"/>
        <end position="224"/>
    </location>
</feature>
<dbReference type="EC" id="3.4.-.-" evidence="3"/>
<dbReference type="Pfam" id="PF02517">
    <property type="entry name" value="Rce1-like"/>
    <property type="match status" value="1"/>
</dbReference>
<dbReference type="Proteomes" id="UP001596244">
    <property type="component" value="Unassembled WGS sequence"/>
</dbReference>
<gene>
    <name evidence="3" type="ORF">ACFPUZ_04880</name>
</gene>
<dbReference type="RefSeq" id="WP_377000448.1">
    <property type="nucleotide sequence ID" value="NZ_JBHSQE010000003.1"/>
</dbReference>
<feature type="transmembrane region" description="Helical" evidence="1">
    <location>
        <begin position="256"/>
        <end position="276"/>
    </location>
</feature>
<keyword evidence="1" id="KW-0812">Transmembrane</keyword>